<evidence type="ECO:0000313" key="5">
    <source>
        <dbReference type="EMBL" id="NKY31780.1"/>
    </source>
</evidence>
<keyword evidence="3" id="KW-0274">FAD</keyword>
<evidence type="ECO:0000256" key="1">
    <source>
        <dbReference type="ARBA" id="ARBA00001974"/>
    </source>
</evidence>
<dbReference type="Pfam" id="PF21274">
    <property type="entry name" value="Rng_hyd_C"/>
    <property type="match status" value="1"/>
</dbReference>
<dbReference type="Pfam" id="PF01494">
    <property type="entry name" value="FAD_binding_3"/>
    <property type="match status" value="1"/>
</dbReference>
<keyword evidence="6" id="KW-1185">Reference proteome</keyword>
<dbReference type="SUPFAM" id="SSF51905">
    <property type="entry name" value="FAD/NAD(P)-binding domain"/>
    <property type="match status" value="1"/>
</dbReference>
<evidence type="ECO:0000259" key="4">
    <source>
        <dbReference type="Pfam" id="PF01494"/>
    </source>
</evidence>
<dbReference type="PANTHER" id="PTHR43004:SF19">
    <property type="entry name" value="BINDING MONOOXYGENASE, PUTATIVE (JCVI)-RELATED"/>
    <property type="match status" value="1"/>
</dbReference>
<dbReference type="Gene3D" id="3.30.9.10">
    <property type="entry name" value="D-Amino Acid Oxidase, subunit A, domain 2"/>
    <property type="match status" value="1"/>
</dbReference>
<dbReference type="Gene3D" id="3.50.50.60">
    <property type="entry name" value="FAD/NAD(P)-binding domain"/>
    <property type="match status" value="1"/>
</dbReference>
<name>A0A846XAE6_9NOCA</name>
<comment type="caution">
    <text evidence="5">The sequence shown here is derived from an EMBL/GenBank/DDBJ whole genome shotgun (WGS) entry which is preliminary data.</text>
</comment>
<dbReference type="GO" id="GO:0071949">
    <property type="term" value="F:FAD binding"/>
    <property type="evidence" value="ECO:0007669"/>
    <property type="project" value="InterPro"/>
</dbReference>
<comment type="cofactor">
    <cofactor evidence="1">
        <name>FAD</name>
        <dbReference type="ChEBI" id="CHEBI:57692"/>
    </cofactor>
</comment>
<reference evidence="5 6" key="1">
    <citation type="submission" date="2020-04" db="EMBL/GenBank/DDBJ databases">
        <title>MicrobeNet Type strains.</title>
        <authorList>
            <person name="Nicholson A.C."/>
        </authorList>
    </citation>
    <scope>NUCLEOTIDE SEQUENCE [LARGE SCALE GENOMIC DNA]</scope>
    <source>
        <strain evidence="5 6">DSM 45078</strain>
    </source>
</reference>
<dbReference type="InterPro" id="IPR036188">
    <property type="entry name" value="FAD/NAD-bd_sf"/>
</dbReference>
<dbReference type="EMBL" id="JAAXOO010000001">
    <property type="protein sequence ID" value="NKY31780.1"/>
    <property type="molecule type" value="Genomic_DNA"/>
</dbReference>
<dbReference type="InterPro" id="IPR002938">
    <property type="entry name" value="FAD-bd"/>
</dbReference>
<dbReference type="PANTHER" id="PTHR43004">
    <property type="entry name" value="TRK SYSTEM POTASSIUM UPTAKE PROTEIN"/>
    <property type="match status" value="1"/>
</dbReference>
<keyword evidence="5" id="KW-0560">Oxidoreductase</keyword>
<dbReference type="Gene3D" id="3.40.30.120">
    <property type="match status" value="1"/>
</dbReference>
<gene>
    <name evidence="5" type="ORF">HGA13_01640</name>
</gene>
<dbReference type="RefSeq" id="WP_084470513.1">
    <property type="nucleotide sequence ID" value="NZ_JAAXOO010000001.1"/>
</dbReference>
<dbReference type="AlphaFoldDB" id="A0A846XAE6"/>
<protein>
    <submittedName>
        <fullName evidence="5">FAD-monooxygenase</fullName>
    </submittedName>
</protein>
<evidence type="ECO:0000313" key="6">
    <source>
        <dbReference type="Proteomes" id="UP000565715"/>
    </source>
</evidence>
<evidence type="ECO:0000256" key="2">
    <source>
        <dbReference type="ARBA" id="ARBA00022630"/>
    </source>
</evidence>
<dbReference type="Proteomes" id="UP000565715">
    <property type="component" value="Unassembled WGS sequence"/>
</dbReference>
<evidence type="ECO:0000256" key="3">
    <source>
        <dbReference type="ARBA" id="ARBA00022827"/>
    </source>
</evidence>
<dbReference type="PRINTS" id="PR00420">
    <property type="entry name" value="RNGMNOXGNASE"/>
</dbReference>
<accession>A0A846XAE6</accession>
<dbReference type="InterPro" id="IPR050641">
    <property type="entry name" value="RIFMO-like"/>
</dbReference>
<sequence>MNDVPVVIAGGGPVGMTLALELGRRNVPCLLLEETDRSPAVPRASSFSARSMEHFRKLGIAGRIRSTGLPADYPTDVSYRTRICGPELHRIALPSSARILAAAGSGHGGPTAEPQHRISQLYVEPILLERSADFPHVRIERGSRLDGFEETDRGVRAFVRSTTTGKTWTVSADRLVGCDGSGSTVRKSLGIALTGDETVLQAVTAYYRAPELADLVSPPAWMTWSVNGDVLCVTVAVDGNDRWLIHAFYPAGTDTTGIDPGSLLTQAIGHRTPHEVLGVERWTGRRLVAERYCSERVFLAGDSAHLWVPMAGMGMNIGIDEAMHLAWMLAAVHEGWAGPDLLAAYDAERRPVAEAVSGFATGIGKGLLHLVSAEVNEEDNAAGIASRQRLGREVAAADSGQFTPAGLSFGYHYYGSPLIAADRRPPEFTVAEYQPSITAGARLPHLVLEDGIPIYDRLGRDFTLLRIGDQAPDPEPIVRAATTCGLPLQVLELLSSLAVERYRSSLLLIRPDQYVAWHGSAVPDSLRALIDRVRGAGWVQPLGA</sequence>
<dbReference type="NCBIfam" id="NF004780">
    <property type="entry name" value="PRK06126.1"/>
    <property type="match status" value="1"/>
</dbReference>
<proteinExistence type="predicted"/>
<organism evidence="5 6">
    <name type="scientific">Nocardia speluncae</name>
    <dbReference type="NCBI Taxonomy" id="419477"/>
    <lineage>
        <taxon>Bacteria</taxon>
        <taxon>Bacillati</taxon>
        <taxon>Actinomycetota</taxon>
        <taxon>Actinomycetes</taxon>
        <taxon>Mycobacteriales</taxon>
        <taxon>Nocardiaceae</taxon>
        <taxon>Nocardia</taxon>
    </lineage>
</organism>
<keyword evidence="5" id="KW-0503">Monooxygenase</keyword>
<keyword evidence="2" id="KW-0285">Flavoprotein</keyword>
<feature type="domain" description="FAD-binding" evidence="4">
    <location>
        <begin position="3"/>
        <end position="357"/>
    </location>
</feature>
<dbReference type="GO" id="GO:0016709">
    <property type="term" value="F:oxidoreductase activity, acting on paired donors, with incorporation or reduction of molecular oxygen, NAD(P)H as one donor, and incorporation of one atom of oxygen"/>
    <property type="evidence" value="ECO:0007669"/>
    <property type="project" value="UniProtKB-ARBA"/>
</dbReference>